<evidence type="ECO:0000313" key="6">
    <source>
        <dbReference type="Proteomes" id="UP000594638"/>
    </source>
</evidence>
<evidence type="ECO:0000313" key="5">
    <source>
        <dbReference type="EMBL" id="CAA2967079.1"/>
    </source>
</evidence>
<organism evidence="5 6">
    <name type="scientific">Olea europaea subsp. europaea</name>
    <dbReference type="NCBI Taxonomy" id="158383"/>
    <lineage>
        <taxon>Eukaryota</taxon>
        <taxon>Viridiplantae</taxon>
        <taxon>Streptophyta</taxon>
        <taxon>Embryophyta</taxon>
        <taxon>Tracheophyta</taxon>
        <taxon>Spermatophyta</taxon>
        <taxon>Magnoliopsida</taxon>
        <taxon>eudicotyledons</taxon>
        <taxon>Gunneridae</taxon>
        <taxon>Pentapetalae</taxon>
        <taxon>asterids</taxon>
        <taxon>lamiids</taxon>
        <taxon>Lamiales</taxon>
        <taxon>Oleaceae</taxon>
        <taxon>Oleeae</taxon>
        <taxon>Olea</taxon>
    </lineage>
</organism>
<dbReference type="Gene3D" id="3.40.50.300">
    <property type="entry name" value="P-loop containing nucleotide triphosphate hydrolases"/>
    <property type="match status" value="1"/>
</dbReference>
<evidence type="ECO:0000256" key="1">
    <source>
        <dbReference type="ARBA" id="ARBA00022741"/>
    </source>
</evidence>
<dbReference type="InterPro" id="IPR034081">
    <property type="entry name" value="R3H_AAA"/>
</dbReference>
<dbReference type="SUPFAM" id="SSF52540">
    <property type="entry name" value="P-loop containing nucleoside triphosphate hydrolases"/>
    <property type="match status" value="1"/>
</dbReference>
<feature type="region of interest" description="Disordered" evidence="3">
    <location>
        <begin position="603"/>
        <end position="642"/>
    </location>
</feature>
<feature type="region of interest" description="Disordered" evidence="3">
    <location>
        <begin position="426"/>
        <end position="479"/>
    </location>
</feature>
<dbReference type="PANTHER" id="PTHR20953">
    <property type="entry name" value="KINASE-RELATED"/>
    <property type="match status" value="1"/>
</dbReference>
<dbReference type="FunFam" id="3.40.50.300:FF:001088">
    <property type="entry name" value="uncharacterized protein ycf45 isoform X2"/>
    <property type="match status" value="1"/>
</dbReference>
<dbReference type="AlphaFoldDB" id="A0A8S0QRH9"/>
<dbReference type="Pfam" id="PF25516">
    <property type="entry name" value="PTPase"/>
    <property type="match status" value="1"/>
</dbReference>
<sequence length="642" mass="70792">MRALNSQLVLIDLHSSWYSAKQIPISTYGYLKECKLGAPTFSAAFRRTRGKISSSRARAPEVRSPEIRRPRDLSNSGNGLLSISSNVASTSSSSSQENEVVSDSKLFLEIVPLRMRNELLRHKDIGELIEVVMDLGRKPLARFPSGDWVISELPVKLEDLYDAISKVGDFSEDNRSGINHSLHRISAIRNRKLQIIGLTCRVGRAVSGSAEIIRDLVEGSGSILVIGPPGVGKTTLIREIARMLADDQKKRVVIVDTSNEIGGDGDVPHSGIGRARRMQVPNVHMQHNVMIEAVENHMPQTIIIDEIGTELEAMAASTIAQRGVQLVATAHGITVESIMKNPALQILIGGIESVTLGDEEARKRKVQKTILERKGPPTFTCAVEMISRTECRVHHRLDATVDAILAGKSPLFEVRQMNLQANTSLKSTPCTEEERVENPKVTNNENKQTRIESDMEDDEYSSKSKKMGTNGSVGSRSSPAHVYTHKNPWIRGVAKFHHLPVFVIKSNTMAQMVKAIRMILGMDSFGSLQKQSSKSSLDIEIKDDAPKRKPSLEEIDALEEVRLAIEYIVIPGGEAVELLPRRTEIVARQLELVQSYQLAAENSGTESNPRLQILPQKLSKRTSTKHPKSSSSFLDHGGTCVL</sequence>
<feature type="compositionally biased region" description="Basic and acidic residues" evidence="3">
    <location>
        <begin position="58"/>
        <end position="72"/>
    </location>
</feature>
<accession>A0A8S0QRH9</accession>
<evidence type="ECO:0000259" key="4">
    <source>
        <dbReference type="SMART" id="SM00382"/>
    </source>
</evidence>
<dbReference type="PRINTS" id="PR00830">
    <property type="entry name" value="ENDOLAPTASE"/>
</dbReference>
<dbReference type="Gramene" id="OE9A019135T2">
    <property type="protein sequence ID" value="OE9A019135C2"/>
    <property type="gene ID" value="OE9A019135"/>
</dbReference>
<evidence type="ECO:0000256" key="2">
    <source>
        <dbReference type="ARBA" id="ARBA00022840"/>
    </source>
</evidence>
<keyword evidence="2" id="KW-0067">ATP-binding</keyword>
<feature type="compositionally biased region" description="Basic residues" evidence="3">
    <location>
        <begin position="618"/>
        <end position="628"/>
    </location>
</feature>
<proteinExistence type="predicted"/>
<dbReference type="EMBL" id="CACTIH010001876">
    <property type="protein sequence ID" value="CAA2967079.1"/>
    <property type="molecule type" value="Genomic_DNA"/>
</dbReference>
<feature type="compositionally biased region" description="Polar residues" evidence="3">
    <location>
        <begin position="467"/>
        <end position="478"/>
    </location>
</feature>
<dbReference type="InterPro" id="IPR027417">
    <property type="entry name" value="P-loop_NTPase"/>
</dbReference>
<dbReference type="CDD" id="cd02645">
    <property type="entry name" value="R3H_AAA"/>
    <property type="match status" value="1"/>
</dbReference>
<dbReference type="InterPro" id="IPR045735">
    <property type="entry name" value="Spore_III_AA_AAA+_ATPase"/>
</dbReference>
<comment type="caution">
    <text evidence="5">The sequence shown here is derived from an EMBL/GenBank/DDBJ whole genome shotgun (WGS) entry which is preliminary data.</text>
</comment>
<gene>
    <name evidence="5" type="ORF">OLEA9_A019135</name>
</gene>
<dbReference type="Pfam" id="PF19568">
    <property type="entry name" value="Spore_III_AA"/>
    <property type="match status" value="1"/>
</dbReference>
<dbReference type="PANTHER" id="PTHR20953:SF14">
    <property type="entry name" value="PROTEIN SEEDLING PLASTID DEVELOPMENT 1"/>
    <property type="match status" value="1"/>
</dbReference>
<keyword evidence="1" id="KW-0547">Nucleotide-binding</keyword>
<dbReference type="Proteomes" id="UP000594638">
    <property type="component" value="Unassembled WGS sequence"/>
</dbReference>
<protein>
    <submittedName>
        <fullName evidence="5">AAA+ ATPase domain containing</fullName>
    </submittedName>
</protein>
<dbReference type="SMART" id="SM00382">
    <property type="entry name" value="AAA"/>
    <property type="match status" value="1"/>
</dbReference>
<name>A0A8S0QRH9_OLEEU</name>
<dbReference type="InterPro" id="IPR003593">
    <property type="entry name" value="AAA+_ATPase"/>
</dbReference>
<dbReference type="OrthoDB" id="26838at2759"/>
<evidence type="ECO:0000256" key="3">
    <source>
        <dbReference type="SAM" id="MobiDB-lite"/>
    </source>
</evidence>
<dbReference type="GO" id="GO:0005524">
    <property type="term" value="F:ATP binding"/>
    <property type="evidence" value="ECO:0007669"/>
    <property type="project" value="UniProtKB-KW"/>
</dbReference>
<dbReference type="CDD" id="cd00009">
    <property type="entry name" value="AAA"/>
    <property type="match status" value="1"/>
</dbReference>
<dbReference type="InterPro" id="IPR058670">
    <property type="entry name" value="PTPase_dom"/>
</dbReference>
<feature type="domain" description="AAA+ ATPase" evidence="4">
    <location>
        <begin position="219"/>
        <end position="353"/>
    </location>
</feature>
<feature type="region of interest" description="Disordered" evidence="3">
    <location>
        <begin position="52"/>
        <end position="79"/>
    </location>
</feature>
<reference evidence="5 6" key="1">
    <citation type="submission" date="2019-12" db="EMBL/GenBank/DDBJ databases">
        <authorList>
            <person name="Alioto T."/>
            <person name="Alioto T."/>
            <person name="Gomez Garrido J."/>
        </authorList>
    </citation>
    <scope>NUCLEOTIDE SEQUENCE [LARGE SCALE GENOMIC DNA]</scope>
</reference>
<keyword evidence="6" id="KW-1185">Reference proteome</keyword>